<dbReference type="InterPro" id="IPR029057">
    <property type="entry name" value="PRTase-like"/>
</dbReference>
<dbReference type="EMBL" id="QRIC01000038">
    <property type="protein sequence ID" value="RHG22768.1"/>
    <property type="molecule type" value="Genomic_DNA"/>
</dbReference>
<dbReference type="Proteomes" id="UP000284095">
    <property type="component" value="Unassembled WGS sequence"/>
</dbReference>
<dbReference type="SUPFAM" id="SSF53271">
    <property type="entry name" value="PRTase-like"/>
    <property type="match status" value="1"/>
</dbReference>
<comment type="caution">
    <text evidence="2">The sequence shown here is derived from an EMBL/GenBank/DDBJ whole genome shotgun (WGS) entry which is preliminary data.</text>
</comment>
<keyword evidence="3" id="KW-1185">Reference proteome</keyword>
<accession>A0A414SQQ8</accession>
<proteinExistence type="predicted"/>
<feature type="domain" description="PRTase-CE" evidence="1">
    <location>
        <begin position="47"/>
        <end position="276"/>
    </location>
</feature>
<reference evidence="2 3" key="1">
    <citation type="submission" date="2018-08" db="EMBL/GenBank/DDBJ databases">
        <title>A genome reference for cultivated species of the human gut microbiota.</title>
        <authorList>
            <person name="Zou Y."/>
            <person name="Xue W."/>
            <person name="Luo G."/>
        </authorList>
    </citation>
    <scope>NUCLEOTIDE SEQUENCE [LARGE SCALE GENOMIC DNA]</scope>
    <source>
        <strain evidence="2 3">AM22-22</strain>
    </source>
</reference>
<gene>
    <name evidence="2" type="ORF">DW265_13420</name>
</gene>
<evidence type="ECO:0000313" key="3">
    <source>
        <dbReference type="Proteomes" id="UP000284095"/>
    </source>
</evidence>
<dbReference type="RefSeq" id="WP_118225606.1">
    <property type="nucleotide sequence ID" value="NZ_QRIC01000038.1"/>
</dbReference>
<dbReference type="InterPro" id="IPR000836">
    <property type="entry name" value="PRTase_dom"/>
</dbReference>
<sequence length="288" mass="33682">MLGRKVLSDKYVTKLYTIFKQKKWKIQEDGDYSVFDRFCSRLAELENDEERDLIIELTNEFLWIQSSMYEEYLLKALKKLFKSKEWEPEKGKNIYICPLLAARDFGKLKSSTYMLYLCQSILMRTYSEFQEEQIRICETPEVLKAHEDRIGSLILIDDFIGSGETALECLEYLNFLNKKIHIVSLVAQEEGINNISKENVSVFTAVSRKKAITDAYPESEAKEKMEEMIKISTRLHAPKGMHLGYANTESLVAMIKTPNNTFPVYWYEHKKNSYAPFVRKENVKVIRS</sequence>
<dbReference type="InterPro" id="IPR056920">
    <property type="entry name" value="PRTase-CE"/>
</dbReference>
<dbReference type="Pfam" id="PF24390">
    <property type="entry name" value="PRTase-CE"/>
    <property type="match status" value="1"/>
</dbReference>
<protein>
    <recommendedName>
        <fullName evidence="1">PRTase-CE domain-containing protein</fullName>
    </recommendedName>
</protein>
<evidence type="ECO:0000259" key="1">
    <source>
        <dbReference type="Pfam" id="PF24390"/>
    </source>
</evidence>
<name>A0A414SQQ8_9FIRM</name>
<evidence type="ECO:0000313" key="2">
    <source>
        <dbReference type="EMBL" id="RHG22768.1"/>
    </source>
</evidence>
<dbReference type="Gene3D" id="3.40.50.2020">
    <property type="match status" value="1"/>
</dbReference>
<organism evidence="2 3">
    <name type="scientific">Dorea longicatena</name>
    <dbReference type="NCBI Taxonomy" id="88431"/>
    <lineage>
        <taxon>Bacteria</taxon>
        <taxon>Bacillati</taxon>
        <taxon>Bacillota</taxon>
        <taxon>Clostridia</taxon>
        <taxon>Lachnospirales</taxon>
        <taxon>Lachnospiraceae</taxon>
        <taxon>Dorea</taxon>
    </lineage>
</organism>
<dbReference type="CDD" id="cd06223">
    <property type="entry name" value="PRTases_typeI"/>
    <property type="match status" value="1"/>
</dbReference>
<dbReference type="AlphaFoldDB" id="A0A414SQQ8"/>